<organism evidence="7 8">
    <name type="scientific">Pocillopora meandrina</name>
    <dbReference type="NCBI Taxonomy" id="46732"/>
    <lineage>
        <taxon>Eukaryota</taxon>
        <taxon>Metazoa</taxon>
        <taxon>Cnidaria</taxon>
        <taxon>Anthozoa</taxon>
        <taxon>Hexacorallia</taxon>
        <taxon>Scleractinia</taxon>
        <taxon>Astrocoeniina</taxon>
        <taxon>Pocilloporidae</taxon>
        <taxon>Pocillopora</taxon>
    </lineage>
</organism>
<accession>A0AAU9XLU1</accession>
<evidence type="ECO:0000256" key="4">
    <source>
        <dbReference type="SAM" id="Coils"/>
    </source>
</evidence>
<gene>
    <name evidence="7" type="ORF">PMEA_00025227</name>
</gene>
<dbReference type="AlphaFoldDB" id="A0AAU9XLU1"/>
<dbReference type="PANTHER" id="PTHR44329">
    <property type="entry name" value="SERINE/THREONINE-PROTEIN KINASE TNNI3K-RELATED"/>
    <property type="match status" value="1"/>
</dbReference>
<evidence type="ECO:0000256" key="3">
    <source>
        <dbReference type="PROSITE-ProRule" id="PRU10141"/>
    </source>
</evidence>
<evidence type="ECO:0000313" key="7">
    <source>
        <dbReference type="EMBL" id="CAH3151501.1"/>
    </source>
</evidence>
<keyword evidence="1 3" id="KW-0547">Nucleotide-binding</keyword>
<dbReference type="GO" id="GO:0097527">
    <property type="term" value="P:necroptotic signaling pathway"/>
    <property type="evidence" value="ECO:0007669"/>
    <property type="project" value="TreeGrafter"/>
</dbReference>
<proteinExistence type="predicted"/>
<feature type="binding site" evidence="3">
    <location>
        <position position="380"/>
    </location>
    <ligand>
        <name>ATP</name>
        <dbReference type="ChEBI" id="CHEBI:30616"/>
    </ligand>
</feature>
<dbReference type="InterPro" id="IPR051681">
    <property type="entry name" value="Ser/Thr_Kinases-Pseudokinases"/>
</dbReference>
<feature type="coiled-coil region" evidence="4">
    <location>
        <begin position="138"/>
        <end position="168"/>
    </location>
</feature>
<keyword evidence="4" id="KW-0175">Coiled coil</keyword>
<feature type="coiled-coil region" evidence="4">
    <location>
        <begin position="608"/>
        <end position="733"/>
    </location>
</feature>
<keyword evidence="8" id="KW-1185">Reference proteome</keyword>
<dbReference type="PANTHER" id="PTHR44329:SF298">
    <property type="entry name" value="MIXED LINEAGE KINASE DOMAIN-LIKE PROTEIN"/>
    <property type="match status" value="1"/>
</dbReference>
<dbReference type="PROSITE" id="PS00109">
    <property type="entry name" value="PROTEIN_KINASE_TYR"/>
    <property type="match status" value="1"/>
</dbReference>
<dbReference type="InterPro" id="IPR017441">
    <property type="entry name" value="Protein_kinase_ATP_BS"/>
</dbReference>
<reference evidence="7 8" key="1">
    <citation type="submission" date="2022-05" db="EMBL/GenBank/DDBJ databases">
        <authorList>
            <consortium name="Genoscope - CEA"/>
            <person name="William W."/>
        </authorList>
    </citation>
    <scope>NUCLEOTIDE SEQUENCE [LARGE SCALE GENOMIC DNA]</scope>
</reference>
<evidence type="ECO:0000256" key="1">
    <source>
        <dbReference type="ARBA" id="ARBA00022741"/>
    </source>
</evidence>
<dbReference type="PROSITE" id="PS50011">
    <property type="entry name" value="PROTEIN_KINASE_DOM"/>
    <property type="match status" value="1"/>
</dbReference>
<dbReference type="InterPro" id="IPR008266">
    <property type="entry name" value="Tyr_kinase_AS"/>
</dbReference>
<dbReference type="PROSITE" id="PS00107">
    <property type="entry name" value="PROTEIN_KINASE_ATP"/>
    <property type="match status" value="1"/>
</dbReference>
<sequence>MDTDKQEQETTGADVYSNRRGICHSPMQERMESELSTLWQRYIDQAALCRTTKQQMEVAAEHSLQVEESVLEPRLEDGPKFEQAKAKGNINRSVSPKGMQSADSAGQETLTTELESFLGDSKDQFKKSSVMVDEECFLNKLVGRSERLENELLKVLQKNELKKSLEEEQQPGARVEEELSQIKTLCAEMKKTINELVQVCLTSQSNNFAHMLKELERNDSENLRSSQEMLVVEQEARAKIEADELIQLRKAYTDLQERFDSLEQVCEALMVAEGYFNSLREKEMREEQTLVTKLLESLDEMQHAKLSWKKELSHAKQRCVMLKQQIESERYVSGSREWNFQVDDWKIQREEIVLSEEILGVGGWGTVRMGTFRGCQVAVKQVHEVILSDHNRALFAREMKILSTCHHPNLLQFIGATFDDGTPLFVTELLDTSLRRVLEERPLLLKDTATIALDVAKGLNYLHLKPFPILHRDVSSANVLLWRRDESWRAKLGDFGAATLMRSCMTMAPGSPIYSAPETFTDKQTTKVDVYSLGVLLLEMCVRELPLVEKRHDQILKVSSGAIRRLIQQCVSHNPDERPSMRDVIPSLSCINQRSMVKSEEQQPKEEMDDLHVKLKNTSIELKKTQARNKTLKKHEQVLQSKNDALLKRIDNLDNECEELRDRVLEAEREKDKLQGDIKDSQTEKTKLFEQLDSKQNLLEELRLEKEKIQREVKQFVTKTNDLEQQLREREEKLQLVVEFTTIDAKQQKSYSSEEGTRTCSLVKTTQPGLMEEQRHLLKRSPARNFYDENPNVSHKRPASAIREGQRSNSDHYMSNQIQPRPPEKPKAHSAKISTKARTLQFAETKQSVSLSAKLAVSGKHTTGILGRLTEGHTQKHEWERSPAPTLDVTAREGRVEREIGRTSPASTRYTPMNVFVCMNCDKMYDTQKDLDIHQCFCYGAVKQTTHEQISVTTLFHIS</sequence>
<protein>
    <recommendedName>
        <fullName evidence="6">Protein kinase domain-containing protein</fullName>
    </recommendedName>
</protein>
<dbReference type="Gene3D" id="3.30.200.20">
    <property type="entry name" value="Phosphorylase Kinase, domain 1"/>
    <property type="match status" value="1"/>
</dbReference>
<evidence type="ECO:0000313" key="8">
    <source>
        <dbReference type="Proteomes" id="UP001159428"/>
    </source>
</evidence>
<evidence type="ECO:0000256" key="2">
    <source>
        <dbReference type="ARBA" id="ARBA00022840"/>
    </source>
</evidence>
<dbReference type="EMBL" id="CALNXJ010000049">
    <property type="protein sequence ID" value="CAH3151501.1"/>
    <property type="molecule type" value="Genomic_DNA"/>
</dbReference>
<comment type="caution">
    <text evidence="7">The sequence shown here is derived from an EMBL/GenBank/DDBJ whole genome shotgun (WGS) entry which is preliminary data.</text>
</comment>
<dbReference type="InterPro" id="IPR011009">
    <property type="entry name" value="Kinase-like_dom_sf"/>
</dbReference>
<evidence type="ECO:0000259" key="6">
    <source>
        <dbReference type="PROSITE" id="PS50011"/>
    </source>
</evidence>
<dbReference type="Proteomes" id="UP001159428">
    <property type="component" value="Unassembled WGS sequence"/>
</dbReference>
<dbReference type="Pfam" id="PF00069">
    <property type="entry name" value="Pkinase"/>
    <property type="match status" value="1"/>
</dbReference>
<dbReference type="GO" id="GO:0004672">
    <property type="term" value="F:protein kinase activity"/>
    <property type="evidence" value="ECO:0007669"/>
    <property type="project" value="InterPro"/>
</dbReference>
<keyword evidence="2 3" id="KW-0067">ATP-binding</keyword>
<dbReference type="InterPro" id="IPR000719">
    <property type="entry name" value="Prot_kinase_dom"/>
</dbReference>
<dbReference type="Gene3D" id="1.10.510.10">
    <property type="entry name" value="Transferase(Phosphotransferase) domain 1"/>
    <property type="match status" value="1"/>
</dbReference>
<feature type="domain" description="Protein kinase" evidence="6">
    <location>
        <begin position="353"/>
        <end position="588"/>
    </location>
</feature>
<name>A0AAU9XLU1_9CNID</name>
<evidence type="ECO:0000256" key="5">
    <source>
        <dbReference type="SAM" id="MobiDB-lite"/>
    </source>
</evidence>
<dbReference type="SUPFAM" id="SSF56112">
    <property type="entry name" value="Protein kinase-like (PK-like)"/>
    <property type="match status" value="1"/>
</dbReference>
<feature type="region of interest" description="Disordered" evidence="5">
    <location>
        <begin position="785"/>
        <end position="830"/>
    </location>
</feature>
<dbReference type="GO" id="GO:0005524">
    <property type="term" value="F:ATP binding"/>
    <property type="evidence" value="ECO:0007669"/>
    <property type="project" value="UniProtKB-UniRule"/>
</dbReference>